<dbReference type="PANTHER" id="PTHR36386">
    <property type="entry name" value="OS06G0683900 PROTEIN"/>
    <property type="match status" value="1"/>
</dbReference>
<reference evidence="2 3" key="1">
    <citation type="submission" date="2024-01" db="EMBL/GenBank/DDBJ databases">
        <title>Genome assemblies of Stephania.</title>
        <authorList>
            <person name="Yang L."/>
        </authorList>
    </citation>
    <scope>NUCLEOTIDE SEQUENCE [LARGE SCALE GENOMIC DNA]</scope>
    <source>
        <strain evidence="2">QJT</strain>
        <tissue evidence="2">Leaf</tissue>
    </source>
</reference>
<accession>A0AAP0KRF5</accession>
<evidence type="ECO:0000313" key="2">
    <source>
        <dbReference type="EMBL" id="KAK9156089.1"/>
    </source>
</evidence>
<sequence length="298" mass="33357">MSFLAYPDPNTARNLHVWNNLAFDDDDETEESEQSLNGSDSFDSNSGKENRRPHFGESSRVNLAEAICDGEKFRGKPLRLLFEKGLIEPFVEISDNEDQIDRSEGEIDCEMREIAVEIRRLALKFEALRLVKEGKALMNHSEGIGLGAPENTPIQSAQTLQDGAFKVSEIDGEKVTMRRGGRSLSPMKHWSSLNMKRGFATVGPKQLVRNNNNGVLTSIKPKNLFVANATIKKQVQRRRVVASRYNQIPARFCGSNGVGVDQIKRSCRENKVEKKNRINATRCGSLVAKLDESEEFSA</sequence>
<gene>
    <name evidence="2" type="ORF">Sjap_003569</name>
</gene>
<name>A0AAP0KRF5_9MAGN</name>
<evidence type="ECO:0000256" key="1">
    <source>
        <dbReference type="SAM" id="MobiDB-lite"/>
    </source>
</evidence>
<protein>
    <submittedName>
        <fullName evidence="2">Uncharacterized protein</fullName>
    </submittedName>
</protein>
<feature type="region of interest" description="Disordered" evidence="1">
    <location>
        <begin position="26"/>
        <end position="57"/>
    </location>
</feature>
<organism evidence="2 3">
    <name type="scientific">Stephania japonica</name>
    <dbReference type="NCBI Taxonomy" id="461633"/>
    <lineage>
        <taxon>Eukaryota</taxon>
        <taxon>Viridiplantae</taxon>
        <taxon>Streptophyta</taxon>
        <taxon>Embryophyta</taxon>
        <taxon>Tracheophyta</taxon>
        <taxon>Spermatophyta</taxon>
        <taxon>Magnoliopsida</taxon>
        <taxon>Ranunculales</taxon>
        <taxon>Menispermaceae</taxon>
        <taxon>Menispermoideae</taxon>
        <taxon>Cissampelideae</taxon>
        <taxon>Stephania</taxon>
    </lineage>
</organism>
<feature type="compositionally biased region" description="Basic and acidic residues" evidence="1">
    <location>
        <begin position="46"/>
        <end position="57"/>
    </location>
</feature>
<dbReference type="Proteomes" id="UP001417504">
    <property type="component" value="Unassembled WGS sequence"/>
</dbReference>
<feature type="compositionally biased region" description="Polar residues" evidence="1">
    <location>
        <begin position="34"/>
        <end position="45"/>
    </location>
</feature>
<dbReference type="PANTHER" id="PTHR36386:SF1">
    <property type="entry name" value="OS06G0683900 PROTEIN"/>
    <property type="match status" value="1"/>
</dbReference>
<comment type="caution">
    <text evidence="2">The sequence shown here is derived from an EMBL/GenBank/DDBJ whole genome shotgun (WGS) entry which is preliminary data.</text>
</comment>
<proteinExistence type="predicted"/>
<dbReference type="AlphaFoldDB" id="A0AAP0KRF5"/>
<evidence type="ECO:0000313" key="3">
    <source>
        <dbReference type="Proteomes" id="UP001417504"/>
    </source>
</evidence>
<dbReference type="EMBL" id="JBBNAE010000001">
    <property type="protein sequence ID" value="KAK9156089.1"/>
    <property type="molecule type" value="Genomic_DNA"/>
</dbReference>
<keyword evidence="3" id="KW-1185">Reference proteome</keyword>